<organism evidence="2 3">
    <name type="scientific">Cyphellophora attinorum</name>
    <dbReference type="NCBI Taxonomy" id="1664694"/>
    <lineage>
        <taxon>Eukaryota</taxon>
        <taxon>Fungi</taxon>
        <taxon>Dikarya</taxon>
        <taxon>Ascomycota</taxon>
        <taxon>Pezizomycotina</taxon>
        <taxon>Eurotiomycetes</taxon>
        <taxon>Chaetothyriomycetidae</taxon>
        <taxon>Chaetothyriales</taxon>
        <taxon>Cyphellophoraceae</taxon>
        <taxon>Cyphellophora</taxon>
    </lineage>
</organism>
<evidence type="ECO:0000256" key="1">
    <source>
        <dbReference type="SAM" id="MobiDB-lite"/>
    </source>
</evidence>
<accession>A0A0N1P3I5</accession>
<evidence type="ECO:0000313" key="3">
    <source>
        <dbReference type="Proteomes" id="UP000038010"/>
    </source>
</evidence>
<dbReference type="AlphaFoldDB" id="A0A0N1P3I5"/>
<reference evidence="2 3" key="1">
    <citation type="submission" date="2015-06" db="EMBL/GenBank/DDBJ databases">
        <title>Draft genome of the ant-associated black yeast Phialophora attae CBS 131958.</title>
        <authorList>
            <person name="Moreno L.F."/>
            <person name="Stielow B.J."/>
            <person name="de Hoog S."/>
            <person name="Vicente V.A."/>
            <person name="Weiss V.A."/>
            <person name="de Vries M."/>
            <person name="Cruz L.M."/>
            <person name="Souza E.M."/>
        </authorList>
    </citation>
    <scope>NUCLEOTIDE SEQUENCE [LARGE SCALE GENOMIC DNA]</scope>
    <source>
        <strain evidence="2 3">CBS 131958</strain>
    </source>
</reference>
<gene>
    <name evidence="2" type="ORF">AB675_2598</name>
</gene>
<feature type="compositionally biased region" description="Acidic residues" evidence="1">
    <location>
        <begin position="364"/>
        <end position="380"/>
    </location>
</feature>
<dbReference type="VEuPathDB" id="FungiDB:AB675_2598"/>
<feature type="region of interest" description="Disordered" evidence="1">
    <location>
        <begin position="351"/>
        <end position="380"/>
    </location>
</feature>
<evidence type="ECO:0000313" key="2">
    <source>
        <dbReference type="EMBL" id="KPI45254.1"/>
    </source>
</evidence>
<name>A0A0N1P3I5_9EURO</name>
<feature type="compositionally biased region" description="Polar residues" evidence="1">
    <location>
        <begin position="1"/>
        <end position="11"/>
    </location>
</feature>
<proteinExistence type="predicted"/>
<comment type="caution">
    <text evidence="2">The sequence shown here is derived from an EMBL/GenBank/DDBJ whole genome shotgun (WGS) entry which is preliminary data.</text>
</comment>
<dbReference type="RefSeq" id="XP_018005217.1">
    <property type="nucleotide sequence ID" value="XM_018142582.1"/>
</dbReference>
<keyword evidence="3" id="KW-1185">Reference proteome</keyword>
<protein>
    <submittedName>
        <fullName evidence="2">Uncharacterized protein</fullName>
    </submittedName>
</protein>
<sequence>MSSQSEPSTAGQEDPQPSVAPNLLTIPCEIRERILEFYCEDLEPTLTINVRHVRVEEQVRQCCKGAPRGFCRGRGGIPVARDNERLPHVGTRSECHALGFSFAGRKKSTGDNVASLESVSKQLRSEFAEVALGDLERGVTIDFVDDCLNFSGRPYDWGKVDVVTVGQFGGHVKSIAINPRALFCWRWTDTRCPKIGGIICDLFPKLTRATMMDPTRDNTAWRGRLPQKSNGWYAREDFDAMRLTETHGHMIATPGVSRLRSMLRVEGGRPSPHLFEQTAGFELRYKVGFYDSYWSGRTENALMIFEASQSQGGNVEARFSLNYPAIDAYHEAAQHAETTYHERNGCTSAEHKCPREAIASNPQDDGDEYGTDEDAAEESD</sequence>
<dbReference type="EMBL" id="LFJN01000002">
    <property type="protein sequence ID" value="KPI45254.1"/>
    <property type="molecule type" value="Genomic_DNA"/>
</dbReference>
<dbReference type="GeneID" id="28734462"/>
<feature type="region of interest" description="Disordered" evidence="1">
    <location>
        <begin position="1"/>
        <end position="21"/>
    </location>
</feature>
<dbReference type="Proteomes" id="UP000038010">
    <property type="component" value="Unassembled WGS sequence"/>
</dbReference>